<evidence type="ECO:0000256" key="3">
    <source>
        <dbReference type="ARBA" id="ARBA00023172"/>
    </source>
</evidence>
<dbReference type="Gene3D" id="1.10.443.10">
    <property type="entry name" value="Intergrase catalytic core"/>
    <property type="match status" value="1"/>
</dbReference>
<dbReference type="PROSITE" id="PS51900">
    <property type="entry name" value="CB"/>
    <property type="match status" value="1"/>
</dbReference>
<dbReference type="InterPro" id="IPR050090">
    <property type="entry name" value="Tyrosine_recombinase_XerCD"/>
</dbReference>
<dbReference type="InterPro" id="IPR011010">
    <property type="entry name" value="DNA_brk_join_enz"/>
</dbReference>
<dbReference type="InterPro" id="IPR013762">
    <property type="entry name" value="Integrase-like_cat_sf"/>
</dbReference>
<reference evidence="7 8" key="1">
    <citation type="journal article" date="2019" name="Int. J. Syst. Evol. Microbiol.">
        <title>The Global Catalogue of Microorganisms (GCM) 10K type strain sequencing project: providing services to taxonomists for standard genome sequencing and annotation.</title>
        <authorList>
            <consortium name="The Broad Institute Genomics Platform"/>
            <consortium name="The Broad Institute Genome Sequencing Center for Infectious Disease"/>
            <person name="Wu L."/>
            <person name="Ma J."/>
        </authorList>
    </citation>
    <scope>NUCLEOTIDE SEQUENCE [LARGE SCALE GENOMIC DNA]</scope>
    <source>
        <strain evidence="7 8">XZYJ18</strain>
    </source>
</reference>
<evidence type="ECO:0000256" key="2">
    <source>
        <dbReference type="ARBA" id="ARBA00023125"/>
    </source>
</evidence>
<organism evidence="7 8">
    <name type="scientific">Halorussus aquaticus</name>
    <dbReference type="NCBI Taxonomy" id="2953748"/>
    <lineage>
        <taxon>Archaea</taxon>
        <taxon>Methanobacteriati</taxon>
        <taxon>Methanobacteriota</taxon>
        <taxon>Stenosarchaea group</taxon>
        <taxon>Halobacteria</taxon>
        <taxon>Halobacteriales</taxon>
        <taxon>Haladaptataceae</taxon>
        <taxon>Halorussus</taxon>
    </lineage>
</organism>
<dbReference type="InterPro" id="IPR004107">
    <property type="entry name" value="Integrase_SAM-like_N"/>
</dbReference>
<feature type="domain" description="Core-binding (CB)" evidence="6">
    <location>
        <begin position="8"/>
        <end position="100"/>
    </location>
</feature>
<evidence type="ECO:0000256" key="4">
    <source>
        <dbReference type="PROSITE-ProRule" id="PRU01248"/>
    </source>
</evidence>
<dbReference type="SUPFAM" id="SSF56349">
    <property type="entry name" value="DNA breaking-rejoining enzymes"/>
    <property type="match status" value="1"/>
</dbReference>
<dbReference type="PROSITE" id="PS51898">
    <property type="entry name" value="TYR_RECOMBINASE"/>
    <property type="match status" value="1"/>
</dbReference>
<protein>
    <submittedName>
        <fullName evidence="7">Tyrosine-type recombinase/integrase</fullName>
    </submittedName>
</protein>
<dbReference type="CDD" id="cd00397">
    <property type="entry name" value="DNA_BRE_C"/>
    <property type="match status" value="1"/>
</dbReference>
<name>A0ABD5PY81_9EURY</name>
<dbReference type="Proteomes" id="UP001595945">
    <property type="component" value="Unassembled WGS sequence"/>
</dbReference>
<evidence type="ECO:0000313" key="8">
    <source>
        <dbReference type="Proteomes" id="UP001595945"/>
    </source>
</evidence>
<dbReference type="EMBL" id="JBHSHT010000001">
    <property type="protein sequence ID" value="MFC4823335.1"/>
    <property type="molecule type" value="Genomic_DNA"/>
</dbReference>
<dbReference type="GeneID" id="73045617"/>
<evidence type="ECO:0000256" key="1">
    <source>
        <dbReference type="ARBA" id="ARBA00022908"/>
    </source>
</evidence>
<evidence type="ECO:0000259" key="5">
    <source>
        <dbReference type="PROSITE" id="PS51898"/>
    </source>
</evidence>
<dbReference type="GO" id="GO:0015074">
    <property type="term" value="P:DNA integration"/>
    <property type="evidence" value="ECO:0007669"/>
    <property type="project" value="UniProtKB-KW"/>
</dbReference>
<keyword evidence="3" id="KW-0233">DNA recombination</keyword>
<dbReference type="RefSeq" id="WP_254267185.1">
    <property type="nucleotide sequence ID" value="NZ_CP100400.1"/>
</dbReference>
<comment type="caution">
    <text evidence="7">The sequence shown here is derived from an EMBL/GenBank/DDBJ whole genome shotgun (WGS) entry which is preliminary data.</text>
</comment>
<accession>A0ABD5PY81</accession>
<dbReference type="InterPro" id="IPR010998">
    <property type="entry name" value="Integrase_recombinase_N"/>
</dbReference>
<dbReference type="GO" id="GO:0003677">
    <property type="term" value="F:DNA binding"/>
    <property type="evidence" value="ECO:0007669"/>
    <property type="project" value="UniProtKB-UniRule"/>
</dbReference>
<dbReference type="PANTHER" id="PTHR30349:SF41">
    <property type="entry name" value="INTEGRASE_RECOMBINASE PROTEIN MJ0367-RELATED"/>
    <property type="match status" value="1"/>
</dbReference>
<dbReference type="GO" id="GO:0006310">
    <property type="term" value="P:DNA recombination"/>
    <property type="evidence" value="ECO:0007669"/>
    <property type="project" value="UniProtKB-KW"/>
</dbReference>
<sequence length="344" mass="39602">MSEDLEPLPPAEAVNLYLSHREPELSEKSLENQRYRLNSFISFCQEENIENLNALTGRDLHRYRVWRRNGEGDGYGDDGVSKTTLRSNLATLRVFLEFAAGIDAVEQGMRERVLLPEIDPEEEAKDEKLSEDRAKAILEHVEQFQYASRDHVILALLWHTGIRLGSLRAFDVSDFDPDAPCLELRHRPESGTPLKNGKAAHRTIAVGEHYAEVLQDYVAHNRHEVTDDYGREPLITSEQGRLTETPIRRTVYQWTRPCMVADCPHDEDPNDCPYMNRDRASECPSSRSPHGIRRGAITKHLRDGTPEEIVTDRCNVSSDVLDQHYDQRTEREKMELRREFLQDA</sequence>
<evidence type="ECO:0000259" key="6">
    <source>
        <dbReference type="PROSITE" id="PS51900"/>
    </source>
</evidence>
<dbReference type="AlphaFoldDB" id="A0ABD5PY81"/>
<dbReference type="Pfam" id="PF02899">
    <property type="entry name" value="Phage_int_SAM_1"/>
    <property type="match status" value="1"/>
</dbReference>
<proteinExistence type="predicted"/>
<dbReference type="Gene3D" id="1.10.150.130">
    <property type="match status" value="1"/>
</dbReference>
<feature type="domain" description="Tyr recombinase" evidence="5">
    <location>
        <begin position="124"/>
        <end position="338"/>
    </location>
</feature>
<dbReference type="PANTHER" id="PTHR30349">
    <property type="entry name" value="PHAGE INTEGRASE-RELATED"/>
    <property type="match status" value="1"/>
</dbReference>
<keyword evidence="1" id="KW-0229">DNA integration</keyword>
<evidence type="ECO:0000313" key="7">
    <source>
        <dbReference type="EMBL" id="MFC4823335.1"/>
    </source>
</evidence>
<dbReference type="InterPro" id="IPR002104">
    <property type="entry name" value="Integrase_catalytic"/>
</dbReference>
<dbReference type="InterPro" id="IPR044068">
    <property type="entry name" value="CB"/>
</dbReference>
<gene>
    <name evidence="7" type="ORF">ACFO9K_03565</name>
</gene>
<keyword evidence="2 4" id="KW-0238">DNA-binding</keyword>
<keyword evidence="8" id="KW-1185">Reference proteome</keyword>